<evidence type="ECO:0000256" key="8">
    <source>
        <dbReference type="RuleBase" id="RU004468"/>
    </source>
</evidence>
<dbReference type="Gene3D" id="3.20.20.80">
    <property type="entry name" value="Glycosidases"/>
    <property type="match status" value="1"/>
</dbReference>
<name>A0ABM1ZNM9_AEDAL</name>
<evidence type="ECO:0000256" key="7">
    <source>
        <dbReference type="RuleBase" id="RU003690"/>
    </source>
</evidence>
<dbReference type="InterPro" id="IPR018120">
    <property type="entry name" value="Glyco_hydro_1_AS"/>
</dbReference>
<dbReference type="Pfam" id="PF00232">
    <property type="entry name" value="Glyco_hydro_1"/>
    <property type="match status" value="1"/>
</dbReference>
<evidence type="ECO:0000256" key="3">
    <source>
        <dbReference type="ARBA" id="ARBA00022729"/>
    </source>
</evidence>
<organism evidence="10 11">
    <name type="scientific">Aedes albopictus</name>
    <name type="common">Asian tiger mosquito</name>
    <name type="synonym">Stegomyia albopicta</name>
    <dbReference type="NCBI Taxonomy" id="7160"/>
    <lineage>
        <taxon>Eukaryota</taxon>
        <taxon>Metazoa</taxon>
        <taxon>Ecdysozoa</taxon>
        <taxon>Arthropoda</taxon>
        <taxon>Hexapoda</taxon>
        <taxon>Insecta</taxon>
        <taxon>Pterygota</taxon>
        <taxon>Neoptera</taxon>
        <taxon>Endopterygota</taxon>
        <taxon>Diptera</taxon>
        <taxon>Nematocera</taxon>
        <taxon>Culicoidea</taxon>
        <taxon>Culicidae</taxon>
        <taxon>Culicinae</taxon>
        <taxon>Aedini</taxon>
        <taxon>Aedes</taxon>
        <taxon>Stegomyia</taxon>
    </lineage>
</organism>
<evidence type="ECO:0000256" key="4">
    <source>
        <dbReference type="ARBA" id="ARBA00022801"/>
    </source>
</evidence>
<evidence type="ECO:0000256" key="6">
    <source>
        <dbReference type="PROSITE-ProRule" id="PRU10055"/>
    </source>
</evidence>
<feature type="signal peptide" evidence="9">
    <location>
        <begin position="1"/>
        <end position="21"/>
    </location>
</feature>
<dbReference type="EnsemblMetazoa" id="AALFPA23_020221.R29809">
    <property type="protein sequence ID" value="AALFPA23_020221.P29809"/>
    <property type="gene ID" value="AALFPA23_020221"/>
</dbReference>
<dbReference type="PROSITE" id="PS00653">
    <property type="entry name" value="GLYCOSYL_HYDROL_F1_2"/>
    <property type="match status" value="1"/>
</dbReference>
<evidence type="ECO:0000256" key="9">
    <source>
        <dbReference type="SAM" id="SignalP"/>
    </source>
</evidence>
<dbReference type="GeneID" id="115267607"/>
<evidence type="ECO:0000313" key="11">
    <source>
        <dbReference type="Proteomes" id="UP000069940"/>
    </source>
</evidence>
<evidence type="ECO:0000256" key="1">
    <source>
        <dbReference type="ARBA" id="ARBA00010838"/>
    </source>
</evidence>
<evidence type="ECO:0000256" key="5">
    <source>
        <dbReference type="ARBA" id="ARBA00023295"/>
    </source>
</evidence>
<keyword evidence="4 8" id="KW-0378">Hydrolase</keyword>
<dbReference type="PANTHER" id="PTHR10353">
    <property type="entry name" value="GLYCOSYL HYDROLASE"/>
    <property type="match status" value="1"/>
</dbReference>
<dbReference type="Proteomes" id="UP000069940">
    <property type="component" value="Unassembled WGS sequence"/>
</dbReference>
<reference evidence="11" key="1">
    <citation type="journal article" date="2015" name="Proc. Natl. Acad. Sci. U.S.A.">
        <title>Genome sequence of the Asian Tiger mosquito, Aedes albopictus, reveals insights into its biology, genetics, and evolution.</title>
        <authorList>
            <person name="Chen X.G."/>
            <person name="Jiang X."/>
            <person name="Gu J."/>
            <person name="Xu M."/>
            <person name="Wu Y."/>
            <person name="Deng Y."/>
            <person name="Zhang C."/>
            <person name="Bonizzoni M."/>
            <person name="Dermauw W."/>
            <person name="Vontas J."/>
            <person name="Armbruster P."/>
            <person name="Huang X."/>
            <person name="Yang Y."/>
            <person name="Zhang H."/>
            <person name="He W."/>
            <person name="Peng H."/>
            <person name="Liu Y."/>
            <person name="Wu K."/>
            <person name="Chen J."/>
            <person name="Lirakis M."/>
            <person name="Topalis P."/>
            <person name="Van Leeuwen T."/>
            <person name="Hall A.B."/>
            <person name="Jiang X."/>
            <person name="Thorpe C."/>
            <person name="Mueller R.L."/>
            <person name="Sun C."/>
            <person name="Waterhouse R.M."/>
            <person name="Yan G."/>
            <person name="Tu Z.J."/>
            <person name="Fang X."/>
            <person name="James A.A."/>
        </authorList>
    </citation>
    <scope>NUCLEOTIDE SEQUENCE [LARGE SCALE GENOMIC DNA]</scope>
    <source>
        <strain evidence="11">Foshan</strain>
    </source>
</reference>
<reference evidence="10" key="2">
    <citation type="submission" date="2025-05" db="UniProtKB">
        <authorList>
            <consortium name="EnsemblMetazoa"/>
        </authorList>
    </citation>
    <scope>IDENTIFICATION</scope>
    <source>
        <strain evidence="10">Foshan</strain>
    </source>
</reference>
<comment type="similarity">
    <text evidence="1 7">Belongs to the glycosyl hydrolase 1 family.</text>
</comment>
<proteinExistence type="inferred from homology"/>
<keyword evidence="5 8" id="KW-0326">Glycosidase</keyword>
<evidence type="ECO:0000256" key="2">
    <source>
        <dbReference type="ARBA" id="ARBA00012744"/>
    </source>
</evidence>
<protein>
    <recommendedName>
        <fullName evidence="2">beta-glucosidase</fullName>
        <ecNumber evidence="2">3.2.1.21</ecNumber>
    </recommendedName>
</protein>
<feature type="active site" description="Nucleophile" evidence="6">
    <location>
        <position position="401"/>
    </location>
</feature>
<keyword evidence="11" id="KW-1185">Reference proteome</keyword>
<dbReference type="PROSITE" id="PS00572">
    <property type="entry name" value="GLYCOSYL_HYDROL_F1_1"/>
    <property type="match status" value="1"/>
</dbReference>
<dbReference type="EC" id="3.2.1.21" evidence="2"/>
<evidence type="ECO:0000313" key="10">
    <source>
        <dbReference type="EnsemblMetazoa" id="AALFPA23_020221.P29809"/>
    </source>
</evidence>
<sequence length="530" mass="60710">MFKFKIISLCCCLLAAAVVIADRSFPPDFKFGVGTSSYQIEGGWDADGKGESIWDHLTHNYPWKIADRTNGDVACDSYNNWRRDVEMNKELGVNMYRFSLAWSRILPTGMGYDVNQAGIDYYNNLINELLANGIEPMVTLYHWDLPQRLQELGGWTNSAIVKHFREYARIAFENFGDRVTWWTTFNEPIQSCLLSYEYDSMAPGYDFPGVPCYMCAHNVLLSHAEAVELYRTRFQPTQKGMIGITIDTAWAEPRSDSPDDVEASNLLLQFQLGWYAHPIFSKTGNYPQVMIDRIDALSKEQGFSTSRLPKFTWQEIRKLRGSSDFFGINAYTTQIVYKNDEQNSMNYRVPSFDHDRNTVSYQDPSWPTTGSSWLKVYPKGLYHLLRWISEQYGNPPIYVTENGVSDLGGTKDVARVQFYNDYLNALLDAMEDGSDVRGYVAWSLMDNFEWRAGLTERFGLYYVDYEDPARTRTAKSSAKAYANIIKTRQIDPDFMPEPEVYIPGPGDDSAKIVRRCKVTGVSPYNKLVCN</sequence>
<dbReference type="PANTHER" id="PTHR10353:SF36">
    <property type="entry name" value="LP05116P"/>
    <property type="match status" value="1"/>
</dbReference>
<dbReference type="InterPro" id="IPR017853">
    <property type="entry name" value="GH"/>
</dbReference>
<dbReference type="RefSeq" id="XP_029730594.2">
    <property type="nucleotide sequence ID" value="XM_029874734.2"/>
</dbReference>
<dbReference type="InterPro" id="IPR033132">
    <property type="entry name" value="GH_1_N_CS"/>
</dbReference>
<feature type="chain" id="PRO_5046573911" description="beta-glucosidase" evidence="9">
    <location>
        <begin position="22"/>
        <end position="530"/>
    </location>
</feature>
<accession>A0ABM1ZNM9</accession>
<dbReference type="PRINTS" id="PR00131">
    <property type="entry name" value="GLHYDRLASE1"/>
</dbReference>
<dbReference type="SUPFAM" id="SSF51445">
    <property type="entry name" value="(Trans)glycosidases"/>
    <property type="match status" value="1"/>
</dbReference>
<dbReference type="InterPro" id="IPR001360">
    <property type="entry name" value="Glyco_hydro_1"/>
</dbReference>
<keyword evidence="3 9" id="KW-0732">Signal</keyword>